<dbReference type="Gene3D" id="3.40.50.2000">
    <property type="entry name" value="Glycogen Phosphorylase B"/>
    <property type="match status" value="2"/>
</dbReference>
<proteinExistence type="predicted"/>
<dbReference type="OrthoDB" id="9804196at2"/>
<keyword evidence="3" id="KW-1185">Reference proteome</keyword>
<accession>A0A510Y303</accession>
<evidence type="ECO:0000313" key="3">
    <source>
        <dbReference type="Proteomes" id="UP000321051"/>
    </source>
</evidence>
<name>A0A510Y303_MARHA</name>
<dbReference type="SUPFAM" id="SSF53756">
    <property type="entry name" value="UDP-Glycosyltransferase/glycogen phosphorylase"/>
    <property type="match status" value="1"/>
</dbReference>
<dbReference type="AlphaFoldDB" id="A0A510Y303"/>
<keyword evidence="2" id="KW-0808">Transferase</keyword>
<dbReference type="Proteomes" id="UP000321051">
    <property type="component" value="Unassembled WGS sequence"/>
</dbReference>
<reference evidence="2 3" key="1">
    <citation type="submission" date="2019-07" db="EMBL/GenBank/DDBJ databases">
        <title>Whole genome shotgun sequence of Marinococcus halophilus NBRC 102359.</title>
        <authorList>
            <person name="Hosoyama A."/>
            <person name="Uohara A."/>
            <person name="Ohji S."/>
            <person name="Ichikawa N."/>
        </authorList>
    </citation>
    <scope>NUCLEOTIDE SEQUENCE [LARGE SCALE GENOMIC DNA]</scope>
    <source>
        <strain evidence="2 3">NBRC 102359</strain>
    </source>
</reference>
<evidence type="ECO:0000259" key="1">
    <source>
        <dbReference type="Pfam" id="PF00534"/>
    </source>
</evidence>
<feature type="domain" description="Glycosyl transferase family 1" evidence="1">
    <location>
        <begin position="188"/>
        <end position="306"/>
    </location>
</feature>
<evidence type="ECO:0000313" key="2">
    <source>
        <dbReference type="EMBL" id="GEK57700.1"/>
    </source>
</evidence>
<comment type="caution">
    <text evidence="2">The sequence shown here is derived from an EMBL/GenBank/DDBJ whole genome shotgun (WGS) entry which is preliminary data.</text>
</comment>
<dbReference type="InterPro" id="IPR001296">
    <property type="entry name" value="Glyco_trans_1"/>
</dbReference>
<dbReference type="CDD" id="cd03812">
    <property type="entry name" value="GT4_CapH-like"/>
    <property type="match status" value="1"/>
</dbReference>
<gene>
    <name evidence="2" type="primary">epsF</name>
    <name evidence="2" type="ORF">MHA01_06050</name>
</gene>
<dbReference type="RefSeq" id="WP_094907613.1">
    <property type="nucleotide sequence ID" value="NZ_BJUN01000002.1"/>
</dbReference>
<dbReference type="EMBL" id="BJUN01000002">
    <property type="protein sequence ID" value="GEK57700.1"/>
    <property type="molecule type" value="Genomic_DNA"/>
</dbReference>
<dbReference type="GO" id="GO:0016757">
    <property type="term" value="F:glycosyltransferase activity"/>
    <property type="evidence" value="ECO:0007669"/>
    <property type="project" value="InterPro"/>
</dbReference>
<dbReference type="PANTHER" id="PTHR12526">
    <property type="entry name" value="GLYCOSYLTRANSFERASE"/>
    <property type="match status" value="1"/>
</dbReference>
<sequence>MGPIRVLHVFGNLDTGGAESRTMDIYRQIDRSKVQFDFLVHTEKKGYFEDEINDLGGKVYRVPSFSPRNFFEYFKQVNNFFKLISNHRVVHGHMLTTAFIYQFLARKNGVVTRVAHARAGTRGELSFINLVKEILEKLSRFQVTDMFAVSKIAGNSKFGKRKVSSGEVKVVPNAIKADKFKFNQTIRESMREKFNVERELLVGHIGRFQPQKNHLFLLDIFNEIRKIYPESLLILIGDGPYKEKIETKIKKLEMSKNVILLGIRSDIQDLLQAIDVLVFPSTHEGFPGVVLESQAAGIPCIISDQITEEVNVTNQVKYVPLNEDSHYWAEQVVNTLNEFDRKDGYDLIKNSDYDINSTARWYEEFYLKRSH</sequence>
<dbReference type="Pfam" id="PF00534">
    <property type="entry name" value="Glycos_transf_1"/>
    <property type="match status" value="1"/>
</dbReference>
<organism evidence="2 3">
    <name type="scientific">Marinococcus halophilus</name>
    <dbReference type="NCBI Taxonomy" id="1371"/>
    <lineage>
        <taxon>Bacteria</taxon>
        <taxon>Bacillati</taxon>
        <taxon>Bacillota</taxon>
        <taxon>Bacilli</taxon>
        <taxon>Bacillales</taxon>
        <taxon>Bacillaceae</taxon>
        <taxon>Marinococcus</taxon>
    </lineage>
</organism>
<protein>
    <submittedName>
        <fullName evidence="2">Putative glycosyltransferase EpsF</fullName>
    </submittedName>
</protein>